<evidence type="ECO:0000313" key="2">
    <source>
        <dbReference type="EMBL" id="RNF25890.1"/>
    </source>
</evidence>
<sequence length="634" mass="68632">MPPVNSGYTFEDFLKRLERSPVTHMSPLYHEHRELFVRRPDMFSRAVGSITWEKGCALLDAAYHAQPIALVTYRALLARMLLHNQYVRRRGSGNLVPWSAALRTYSEAILAHGNAVPTRMTISALRLLAPQRQWAAAVALLKLSQANEKLTIPMLVDAAGCCATPSAWQTAMALLGHVHAQAPNLLPDCIQSLRPVGTDAATVSAAANALISDRAGPTPEQKRVLAVLSDVVAAVPWQTAVSNEMCTSHLTHLVASTTYTTQEKTEALLSATRQLPCEAFMQLMMAHDAPALASSSGGSTPPTPTPTPTTATVGEQPRKALELSPLNSPVVRESLQLLAKAPETAVPFLATIIGKLPSAKTATRFLSEAATMYRDTLATAMLRHPLVVSALLRKCSEEAEWRLASSVLLSMSPIPLPCEVASALVLQMREARQPSLVVDILQKSFVPAKVALTPQAMEAALVCVLAHNRAISASDARRTPETLKRKQMSQVHWLSALSWATDLVQDEAEGRILQTGSAASSGAVSYSPPKLVPRQKPLSPRMLSLLIHICVGAGNPQGALHAMGYARAVDKTELAQSEAIRALLYCMMYDRPYEAEAILKEAEKKHGKEQAQYLERLLVAVQEAKQEESGAPEP</sequence>
<feature type="region of interest" description="Disordered" evidence="1">
    <location>
        <begin position="291"/>
        <end position="315"/>
    </location>
</feature>
<dbReference type="OrthoDB" id="272026at2759"/>
<reference evidence="2 3" key="1">
    <citation type="journal article" date="2018" name="BMC Genomics">
        <title>Genomic comparison of Trypanosoma conorhini and Trypanosoma rangeli to Trypanosoma cruzi strains of high and low virulence.</title>
        <authorList>
            <person name="Bradwell K.R."/>
            <person name="Koparde V.N."/>
            <person name="Matveyev A.V."/>
            <person name="Serrano M.G."/>
            <person name="Alves J.M."/>
            <person name="Parikh H."/>
            <person name="Huang B."/>
            <person name="Lee V."/>
            <person name="Espinosa-Alvarez O."/>
            <person name="Ortiz P.A."/>
            <person name="Costa-Martins A.G."/>
            <person name="Teixeira M.M."/>
            <person name="Buck G.A."/>
        </authorList>
    </citation>
    <scope>NUCLEOTIDE SEQUENCE [LARGE SCALE GENOMIC DNA]</scope>
    <source>
        <strain evidence="2 3">025E</strain>
    </source>
</reference>
<protein>
    <submittedName>
        <fullName evidence="2">Uncharacterized protein</fullName>
    </submittedName>
</protein>
<feature type="compositionally biased region" description="Low complexity" evidence="1">
    <location>
        <begin position="291"/>
        <end position="300"/>
    </location>
</feature>
<dbReference type="GeneID" id="40315467"/>
<comment type="caution">
    <text evidence="2">The sequence shown here is derived from an EMBL/GenBank/DDBJ whole genome shotgun (WGS) entry which is preliminary data.</text>
</comment>
<dbReference type="RefSeq" id="XP_029231096.1">
    <property type="nucleotide sequence ID" value="XM_029368792.1"/>
</dbReference>
<organism evidence="2 3">
    <name type="scientific">Trypanosoma conorhini</name>
    <dbReference type="NCBI Taxonomy" id="83891"/>
    <lineage>
        <taxon>Eukaryota</taxon>
        <taxon>Discoba</taxon>
        <taxon>Euglenozoa</taxon>
        <taxon>Kinetoplastea</taxon>
        <taxon>Metakinetoplastina</taxon>
        <taxon>Trypanosomatida</taxon>
        <taxon>Trypanosomatidae</taxon>
        <taxon>Trypanosoma</taxon>
    </lineage>
</organism>
<dbReference type="Proteomes" id="UP000284403">
    <property type="component" value="Unassembled WGS sequence"/>
</dbReference>
<accession>A0A3R7PIQ2</accession>
<evidence type="ECO:0000256" key="1">
    <source>
        <dbReference type="SAM" id="MobiDB-lite"/>
    </source>
</evidence>
<dbReference type="EMBL" id="MKKU01000067">
    <property type="protein sequence ID" value="RNF25890.1"/>
    <property type="molecule type" value="Genomic_DNA"/>
</dbReference>
<evidence type="ECO:0000313" key="3">
    <source>
        <dbReference type="Proteomes" id="UP000284403"/>
    </source>
</evidence>
<proteinExistence type="predicted"/>
<dbReference type="AlphaFoldDB" id="A0A3R7PIQ2"/>
<gene>
    <name evidence="2" type="ORF">Tco025E_01856</name>
</gene>
<name>A0A3R7PIQ2_9TRYP</name>
<keyword evidence="3" id="KW-1185">Reference proteome</keyword>